<feature type="transmembrane region" description="Helical" evidence="2">
    <location>
        <begin position="456"/>
        <end position="477"/>
    </location>
</feature>
<keyword evidence="2" id="KW-0812">Transmembrane</keyword>
<feature type="transmembrane region" description="Helical" evidence="2">
    <location>
        <begin position="254"/>
        <end position="274"/>
    </location>
</feature>
<evidence type="ECO:0000313" key="4">
    <source>
        <dbReference type="Proteomes" id="UP000778578"/>
    </source>
</evidence>
<sequence>MTDRLSAPARPVRRRGAVLALAAPWPVAAVCAVFVAAQLALTVRGSGLGWDETVYTSQVSGHVPAAFFSAPRARGVTFLAAPVAALTASTAVLRLWMALLSGAGLFAAFWPWRRLLPPRVLALAAGLFAGLWITLFYGPQVMPNLWSAYGALGATGCLMGFATRGRAPGPGRVAGERRWPGGGVRGSGPETEYGDAESGREAPGPAAGEPGLGGPARGAAAEAAGPGFLPGVPGAVPGTGHPGRVAAGLGFGGLGRAAGFALAGLAAGVAVAGLMRPPDAVWLAAGLGCAAAVLARGWRVPVFAALAAGLVLGCAEWVVEAYASYGGLSERLHRASAIQGGLGWHVAFGDQLRALDGRTLCRPCDVPWRHRVTAAWWLLLPFAAAAGAAVAPRGRRAAVVVPAVTAVFVAAPYLLTVGYAAPRFLLPAYALLALPVAECLRWLVMAPGGRWRPLPTALVALALCGHLAVQLGVLHGVTRNNRVLSGKYAAVAARLHSHGVRPPCVLSGDNAVPIAYYSGCASRQTGGPDRSVDAAGLAALARREAAAYLLAAGSRTPAFAVAWPCVPLPLSPEPGGERACVAPRPAPR</sequence>
<name>A0ABS7Q7C9_9ACTN</name>
<feature type="region of interest" description="Disordered" evidence="1">
    <location>
        <begin position="169"/>
        <end position="220"/>
    </location>
</feature>
<feature type="transmembrane region" description="Helical" evidence="2">
    <location>
        <begin position="374"/>
        <end position="391"/>
    </location>
</feature>
<feature type="transmembrane region" description="Helical" evidence="2">
    <location>
        <begin position="398"/>
        <end position="420"/>
    </location>
</feature>
<protein>
    <recommendedName>
        <fullName evidence="5">Integral membrane protein</fullName>
    </recommendedName>
</protein>
<gene>
    <name evidence="3" type="ORF">K7862_15620</name>
</gene>
<dbReference type="Proteomes" id="UP000778578">
    <property type="component" value="Unassembled WGS sequence"/>
</dbReference>
<feature type="transmembrane region" description="Helical" evidence="2">
    <location>
        <begin position="302"/>
        <end position="319"/>
    </location>
</feature>
<dbReference type="RefSeq" id="WP_222963191.1">
    <property type="nucleotide sequence ID" value="NZ_JAINZZ010000016.1"/>
</dbReference>
<feature type="transmembrane region" description="Helical" evidence="2">
    <location>
        <begin position="120"/>
        <end position="138"/>
    </location>
</feature>
<feature type="transmembrane region" description="Helical" evidence="2">
    <location>
        <begin position="79"/>
        <end position="108"/>
    </location>
</feature>
<keyword evidence="2" id="KW-1133">Transmembrane helix</keyword>
<evidence type="ECO:0008006" key="5">
    <source>
        <dbReference type="Google" id="ProtNLM"/>
    </source>
</evidence>
<evidence type="ECO:0000256" key="2">
    <source>
        <dbReference type="SAM" id="Phobius"/>
    </source>
</evidence>
<feature type="transmembrane region" description="Helical" evidence="2">
    <location>
        <begin position="144"/>
        <end position="162"/>
    </location>
</feature>
<comment type="caution">
    <text evidence="3">The sequence shown here is derived from an EMBL/GenBank/DDBJ whole genome shotgun (WGS) entry which is preliminary data.</text>
</comment>
<reference evidence="3 4" key="1">
    <citation type="submission" date="2021-08" db="EMBL/GenBank/DDBJ databases">
        <title>WGS of actinomycetes from Thailand.</title>
        <authorList>
            <person name="Thawai C."/>
        </authorList>
    </citation>
    <scope>NUCLEOTIDE SEQUENCE [LARGE SCALE GENOMIC DNA]</scope>
    <source>
        <strain evidence="3 4">PLK6-54</strain>
    </source>
</reference>
<accession>A0ABS7Q7C9</accession>
<dbReference type="EMBL" id="JAINZZ010000016">
    <property type="protein sequence ID" value="MBY8879055.1"/>
    <property type="molecule type" value="Genomic_DNA"/>
</dbReference>
<feature type="transmembrane region" description="Helical" evidence="2">
    <location>
        <begin position="280"/>
        <end position="295"/>
    </location>
</feature>
<keyword evidence="4" id="KW-1185">Reference proteome</keyword>
<organism evidence="3 4">
    <name type="scientific">Actinacidiphila acidipaludis</name>
    <dbReference type="NCBI Taxonomy" id="2873382"/>
    <lineage>
        <taxon>Bacteria</taxon>
        <taxon>Bacillati</taxon>
        <taxon>Actinomycetota</taxon>
        <taxon>Actinomycetes</taxon>
        <taxon>Kitasatosporales</taxon>
        <taxon>Streptomycetaceae</taxon>
        <taxon>Actinacidiphila</taxon>
    </lineage>
</organism>
<proteinExistence type="predicted"/>
<feature type="transmembrane region" description="Helical" evidence="2">
    <location>
        <begin position="21"/>
        <end position="41"/>
    </location>
</feature>
<keyword evidence="2" id="KW-0472">Membrane</keyword>
<evidence type="ECO:0000256" key="1">
    <source>
        <dbReference type="SAM" id="MobiDB-lite"/>
    </source>
</evidence>
<evidence type="ECO:0000313" key="3">
    <source>
        <dbReference type="EMBL" id="MBY8879055.1"/>
    </source>
</evidence>